<dbReference type="Gene3D" id="3.40.50.410">
    <property type="entry name" value="von Willebrand factor, type A domain"/>
    <property type="match status" value="1"/>
</dbReference>
<dbReference type="RefSeq" id="WP_238894217.1">
    <property type="nucleotide sequence ID" value="NZ_JAKOGG010000001.1"/>
</dbReference>
<evidence type="ECO:0000313" key="4">
    <source>
        <dbReference type="Proteomes" id="UP001201549"/>
    </source>
</evidence>
<dbReference type="Proteomes" id="UP001201549">
    <property type="component" value="Unassembled WGS sequence"/>
</dbReference>
<keyword evidence="4" id="KW-1185">Reference proteome</keyword>
<evidence type="ECO:0000256" key="1">
    <source>
        <dbReference type="SAM" id="Phobius"/>
    </source>
</evidence>
<feature type="transmembrane region" description="Helical" evidence="1">
    <location>
        <begin position="6"/>
        <end position="22"/>
    </location>
</feature>
<keyword evidence="1" id="KW-0812">Transmembrane</keyword>
<dbReference type="PANTHER" id="PTHR37947:SF2">
    <property type="entry name" value="VON WILLEBRAND FACTOR TYPE A"/>
    <property type="match status" value="1"/>
</dbReference>
<dbReference type="SMART" id="SM00327">
    <property type="entry name" value="VWA"/>
    <property type="match status" value="1"/>
</dbReference>
<dbReference type="EMBL" id="JAKOGG010000001">
    <property type="protein sequence ID" value="MCS4554901.1"/>
    <property type="molecule type" value="Genomic_DNA"/>
</dbReference>
<dbReference type="InterPro" id="IPR036465">
    <property type="entry name" value="vWFA_dom_sf"/>
</dbReference>
<protein>
    <submittedName>
        <fullName evidence="3">VWA domain-containing protein</fullName>
    </submittedName>
</protein>
<gene>
    <name evidence="3" type="ORF">L9G74_00435</name>
</gene>
<dbReference type="PROSITE" id="PS50234">
    <property type="entry name" value="VWFA"/>
    <property type="match status" value="1"/>
</dbReference>
<name>A0ABT2FG25_9GAMM</name>
<dbReference type="InterPro" id="IPR029062">
    <property type="entry name" value="Class_I_gatase-like"/>
</dbReference>
<comment type="caution">
    <text evidence="3">The sequence shown here is derived from an EMBL/GenBank/DDBJ whole genome shotgun (WGS) entry which is preliminary data.</text>
</comment>
<feature type="transmembrane region" description="Helical" evidence="1">
    <location>
        <begin position="34"/>
        <end position="53"/>
    </location>
</feature>
<dbReference type="PANTHER" id="PTHR37947">
    <property type="entry name" value="BLL2462 PROTEIN"/>
    <property type="match status" value="1"/>
</dbReference>
<accession>A0ABT2FG25</accession>
<evidence type="ECO:0000313" key="3">
    <source>
        <dbReference type="EMBL" id="MCS4554901.1"/>
    </source>
</evidence>
<keyword evidence="1" id="KW-1133">Transmembrane helix</keyword>
<dbReference type="SUPFAM" id="SSF52317">
    <property type="entry name" value="Class I glutamine amidotransferase-like"/>
    <property type="match status" value="1"/>
</dbReference>
<sequence length="830" mass="90553">MSFSFLSPWWAVLLLLLPLFWFRRNQLRNRWLPLLRSSVAALLVVGLMQPVWITQQAEATQVVIVDLSYSVGAQGAVRAKSLLQQVQQQHASAAVIVVSSQADVLADTAAFNAGTTQQVGDVSQALLQAEQLIPYGASGAITLISDGMATTPAWQQAVARLTARNIPLSILALKAQQAQPLIADVAAQPWYKGQQFTAEVTIAGTRSDNEGNDLKLVLRQQGRDLAQREGLSRQSQQLSISAELADSDAQSVDLLLLDGDNVISQKRLTVANQPAIPVLYISQQPQQQLATLLGTGFEVTATTPEALEQVADLSQFAVLVMDDVASEQLPIAQQQRILTAVNQQGVGMFYAGGQQAFAKKELSSPLQQSLPLLADPQQQLKDPSVALAVIIDSSGSMEGKPVSLAKKIARLAVRKLQPTDQIGIVEFYGNKQWAVPMQPVAKSDEIERAIGRIQASGSTVLYPAIEEAYYGLKQTKTRFKHMLVISDAAVEEENYQQLLRAISQDGINVSTFLVGGGNSGQDKMQELANWGQGRFYLIEDDFSLVELDFHQPKPQPQANQQSGQFSVRDLVAERAAFPDTTGYSKTALQSEAQLLLSLTNAANAQPIPFYATWPVGRGEIAALSNALFAPTMQQWQQWDGYGAWLAGEITRIAHRPAAFSSKVMRDGDQVTLWLKRNAATALDAPQLTLVALGASNQHLPQPVVAERIALDWYRAQFNYPHDSDLLLNVVDGEQHWGLTDIAASDTLPEAEIPLSQQMPLAYIAQVTGGAMLAADADFDALPKPAPQDGNWDAIALARWFVLLALSLYLFEVILRRWPLVVRQPGVRKSL</sequence>
<dbReference type="Pfam" id="PF00092">
    <property type="entry name" value="VWA"/>
    <property type="match status" value="1"/>
</dbReference>
<proteinExistence type="predicted"/>
<dbReference type="InterPro" id="IPR002035">
    <property type="entry name" value="VWF_A"/>
</dbReference>
<organism evidence="3 4">
    <name type="scientific">Shewanella electrica</name>
    <dbReference type="NCBI Taxonomy" id="515560"/>
    <lineage>
        <taxon>Bacteria</taxon>
        <taxon>Pseudomonadati</taxon>
        <taxon>Pseudomonadota</taxon>
        <taxon>Gammaproteobacteria</taxon>
        <taxon>Alteromonadales</taxon>
        <taxon>Shewanellaceae</taxon>
        <taxon>Shewanella</taxon>
    </lineage>
</organism>
<reference evidence="4" key="1">
    <citation type="submission" date="2023-07" db="EMBL/GenBank/DDBJ databases">
        <title>Shewanella mangrovi sp. nov., an acetaldehyde- degrading bacterium isolated from mangrove sediment.</title>
        <authorList>
            <person name="Liu Y."/>
        </authorList>
    </citation>
    <scope>NUCLEOTIDE SEQUENCE [LARGE SCALE GENOMIC DNA]</scope>
    <source>
        <strain evidence="4">C32</strain>
    </source>
</reference>
<dbReference type="SUPFAM" id="SSF53300">
    <property type="entry name" value="vWA-like"/>
    <property type="match status" value="1"/>
</dbReference>
<evidence type="ECO:0000259" key="2">
    <source>
        <dbReference type="PROSITE" id="PS50234"/>
    </source>
</evidence>
<feature type="domain" description="VWFA" evidence="2">
    <location>
        <begin position="386"/>
        <end position="548"/>
    </location>
</feature>
<keyword evidence="1" id="KW-0472">Membrane</keyword>